<dbReference type="EMBL" id="MH106791">
    <property type="protein sequence ID" value="AWS00968.1"/>
    <property type="molecule type" value="mRNA"/>
</dbReference>
<dbReference type="InterPro" id="IPR004321">
    <property type="entry name" value="RAG2"/>
</dbReference>
<comment type="similarity">
    <text evidence="2">Belongs to the RAG2 family.</text>
</comment>
<evidence type="ECO:0000313" key="13">
    <source>
        <dbReference type="EMBL" id="AWS00968.1"/>
    </source>
</evidence>
<feature type="domain" description="Recombination activating protein 2 PHD" evidence="12">
    <location>
        <begin position="406"/>
        <end position="483"/>
    </location>
</feature>
<organism evidence="13">
    <name type="scientific">Andrias davidianus</name>
    <name type="common">Chinese giant salamander</name>
    <name type="synonym">Sieboldia davidiana</name>
    <dbReference type="NCBI Taxonomy" id="141262"/>
    <lineage>
        <taxon>Eukaryota</taxon>
        <taxon>Metazoa</taxon>
        <taxon>Chordata</taxon>
        <taxon>Craniata</taxon>
        <taxon>Vertebrata</taxon>
        <taxon>Euteleostomi</taxon>
        <taxon>Amphibia</taxon>
        <taxon>Batrachia</taxon>
        <taxon>Caudata</taxon>
        <taxon>Cryptobranchoidea</taxon>
        <taxon>Cryptobranchidae</taxon>
        <taxon>Andrias</taxon>
    </lineage>
</organism>
<sequence>MSLQMLSVINNSSLIQPGFSLLSFKEQVFLFGQKGWPKRSCPTGVFLLDLKNNELKLRPTTFSNNSCYLPPLRYPAICSLAGDSDAEEIQYLIHGGKTPNNELSNKIYVMSAVYRPNKKTTFSCTEKELEGDVPMGRYGHSINVVYSRGKSMCVIFGGRSYMPHGQRNTENWNSVVDCQPNVYLLDLEFGCSNSYILPELQDGLSFHVSLARNDTVYILGGHSLENNIRPPTLYKLKIDLPLGSPSLSCTVLPGGISLSSAIVTQISSREFVIVGGYESDTQKRLVCNAVTLEDDNIEILEKDAPEWTSEIKHSKIWFGSNMGHGAVLFGLPGDSKQLASDANFFYVLNFGEELATPVCSIPCAEDQEDSMPLEDSEEFYITVDASLYDDDDTYNEDDEGDESETGYWITCCASCDIDINTWVPFYSTELNKPAMIYCSSGEAHWVHAQCMGLSESMLQHLSQENSKYFCNKHSTLAKDMQTPKKMAPVKTTPMKPLHRKTPSRIRTPIKKSFLRRLFE</sequence>
<evidence type="ECO:0000256" key="4">
    <source>
        <dbReference type="ARBA" id="ARBA00022723"/>
    </source>
</evidence>
<evidence type="ECO:0000256" key="10">
    <source>
        <dbReference type="PIRSR" id="PIRSR604321-1"/>
    </source>
</evidence>
<keyword evidence="7" id="KW-0156">Chromatin regulator</keyword>
<dbReference type="GO" id="GO:0008270">
    <property type="term" value="F:zinc ion binding"/>
    <property type="evidence" value="ECO:0007669"/>
    <property type="project" value="UniProtKB-KW"/>
</dbReference>
<gene>
    <name evidence="13" type="primary">rag2</name>
</gene>
<dbReference type="FunFam" id="2.120.10.80:FF:000047">
    <property type="entry name" value="V(D)J recombination-activating protein 2"/>
    <property type="match status" value="1"/>
</dbReference>
<dbReference type="GO" id="GO:0033151">
    <property type="term" value="P:V(D)J recombination"/>
    <property type="evidence" value="ECO:0007669"/>
    <property type="project" value="TreeGrafter"/>
</dbReference>
<dbReference type="Pfam" id="PF13341">
    <property type="entry name" value="RAG2_PHD"/>
    <property type="match status" value="1"/>
</dbReference>
<feature type="binding site" evidence="10">
    <location>
        <position position="470"/>
    </location>
    <ligand>
        <name>Zn(2+)</name>
        <dbReference type="ChEBI" id="CHEBI:29105"/>
        <label>1</label>
    </ligand>
</feature>
<dbReference type="CDD" id="cd15569">
    <property type="entry name" value="PHD_RAG2"/>
    <property type="match status" value="1"/>
</dbReference>
<feature type="binding site" evidence="10">
    <location>
        <position position="438"/>
    </location>
    <ligand>
        <name>Zn(2+)</name>
        <dbReference type="ChEBI" id="CHEBI:29105"/>
        <label>1</label>
    </ligand>
</feature>
<dbReference type="InterPro" id="IPR015915">
    <property type="entry name" value="Kelch-typ_b-propeller"/>
</dbReference>
<feature type="binding site" evidence="10">
    <location>
        <position position="411"/>
    </location>
    <ligand>
        <name>Zn(2+)</name>
        <dbReference type="ChEBI" id="CHEBI:29105"/>
        <label>1</label>
    </ligand>
</feature>
<dbReference type="Gene3D" id="3.30.160.290">
    <property type="entry name" value="Rag2 PHD finger"/>
    <property type="match status" value="1"/>
</dbReference>
<dbReference type="GO" id="GO:0005634">
    <property type="term" value="C:nucleus"/>
    <property type="evidence" value="ECO:0007669"/>
    <property type="project" value="UniProtKB-SubCell"/>
</dbReference>
<keyword evidence="5" id="KW-0863">Zinc-finger</keyword>
<evidence type="ECO:0000256" key="8">
    <source>
        <dbReference type="ARBA" id="ARBA00023172"/>
    </source>
</evidence>
<keyword evidence="4 10" id="KW-0479">Metal-binding</keyword>
<dbReference type="InterPro" id="IPR011011">
    <property type="entry name" value="Znf_FYVE_PHD"/>
</dbReference>
<dbReference type="InterPro" id="IPR025162">
    <property type="entry name" value="RAG2_PHD"/>
</dbReference>
<feature type="binding site" evidence="10">
    <location>
        <position position="473"/>
    </location>
    <ligand>
        <name>Zn(2+)</name>
        <dbReference type="ChEBI" id="CHEBI:29105"/>
        <label>1</label>
    </ligand>
</feature>
<evidence type="ECO:0000256" key="11">
    <source>
        <dbReference type="SAM" id="MobiDB-lite"/>
    </source>
</evidence>
<dbReference type="AlphaFoldDB" id="A0A2U9IY66"/>
<accession>A0A2U9IY66</accession>
<proteinExistence type="evidence at transcript level"/>
<dbReference type="PANTHER" id="PTHR10960:SF0">
    <property type="entry name" value="V(D)J RECOMBINATION-ACTIVATING PROTEIN 2"/>
    <property type="match status" value="1"/>
</dbReference>
<evidence type="ECO:0000256" key="9">
    <source>
        <dbReference type="ARBA" id="ARBA00023242"/>
    </source>
</evidence>
<keyword evidence="6 10" id="KW-0862">Zinc</keyword>
<dbReference type="Gene3D" id="2.120.10.80">
    <property type="entry name" value="Kelch-type beta propeller"/>
    <property type="match status" value="1"/>
</dbReference>
<feature type="binding site" evidence="10">
    <location>
        <position position="450"/>
    </location>
    <ligand>
        <name>Zn(2+)</name>
        <dbReference type="ChEBI" id="CHEBI:29105"/>
        <label>1</label>
    </ligand>
</feature>
<dbReference type="PANTHER" id="PTHR10960">
    <property type="entry name" value="V D J RECOMBINATION-ACTIVATING PROTEIN 2"/>
    <property type="match status" value="1"/>
</dbReference>
<evidence type="ECO:0000256" key="7">
    <source>
        <dbReference type="ARBA" id="ARBA00022853"/>
    </source>
</evidence>
<evidence type="ECO:0000256" key="2">
    <source>
        <dbReference type="ARBA" id="ARBA00008254"/>
    </source>
</evidence>
<feature type="region of interest" description="Disordered" evidence="11">
    <location>
        <begin position="481"/>
        <end position="500"/>
    </location>
</feature>
<name>A0A2U9IY66_ANDDA</name>
<keyword evidence="8" id="KW-0233">DNA recombination</keyword>
<evidence type="ECO:0000256" key="6">
    <source>
        <dbReference type="ARBA" id="ARBA00022833"/>
    </source>
</evidence>
<evidence type="ECO:0000256" key="1">
    <source>
        <dbReference type="ARBA" id="ARBA00004123"/>
    </source>
</evidence>
<dbReference type="Pfam" id="PF03089">
    <property type="entry name" value="RAG2"/>
    <property type="match status" value="1"/>
</dbReference>
<dbReference type="SUPFAM" id="SSF57903">
    <property type="entry name" value="FYVE/PHD zinc finger"/>
    <property type="match status" value="1"/>
</dbReference>
<feature type="binding site" evidence="10">
    <location>
        <position position="447"/>
    </location>
    <ligand>
        <name>Zn(2+)</name>
        <dbReference type="ChEBI" id="CHEBI:29105"/>
        <label>1</label>
    </ligand>
</feature>
<feature type="binding site" evidence="10">
    <location>
        <position position="415"/>
    </location>
    <ligand>
        <name>Zn(2+)</name>
        <dbReference type="ChEBI" id="CHEBI:29105"/>
        <label>1</label>
    </ligand>
</feature>
<keyword evidence="9" id="KW-0539">Nucleus</keyword>
<dbReference type="SUPFAM" id="SSF50965">
    <property type="entry name" value="Galactose oxidase, central domain"/>
    <property type="match status" value="1"/>
</dbReference>
<feature type="binding site" evidence="10">
    <location>
        <position position="444"/>
    </location>
    <ligand>
        <name>Zn(2+)</name>
        <dbReference type="ChEBI" id="CHEBI:29105"/>
        <label>1</label>
    </ligand>
</feature>
<dbReference type="GO" id="GO:0097519">
    <property type="term" value="C:DNA recombinase complex"/>
    <property type="evidence" value="ECO:0007669"/>
    <property type="project" value="TreeGrafter"/>
</dbReference>
<evidence type="ECO:0000259" key="12">
    <source>
        <dbReference type="Pfam" id="PF13341"/>
    </source>
</evidence>
<protein>
    <recommendedName>
        <fullName evidence="3">V(D)J recombination-activating protein 2</fullName>
    </recommendedName>
</protein>
<reference evidence="13" key="1">
    <citation type="journal article" date="2018" name="Dev. Comp. Immunol.">
        <title>Rag1 and rag2 gene expressions identify lymphopoietic tissues in juvenile and adult Chinese giant salamander (Andrias davidianus).</title>
        <authorList>
            <person name="Jiang N."/>
            <person name="Fan Y."/>
            <person name="Zhou Y."/>
            <person name="Liu W."/>
            <person name="Robert J."/>
            <person name="Zeng L."/>
        </authorList>
    </citation>
    <scope>NUCLEOTIDE SEQUENCE</scope>
    <source>
        <tissue evidence="13">Spleen</tissue>
    </source>
</reference>
<evidence type="ECO:0000256" key="3">
    <source>
        <dbReference type="ARBA" id="ARBA00021275"/>
    </source>
</evidence>
<comment type="subcellular location">
    <subcellularLocation>
        <location evidence="1">Nucleus</location>
    </subcellularLocation>
</comment>
<evidence type="ECO:0000256" key="5">
    <source>
        <dbReference type="ARBA" id="ARBA00022771"/>
    </source>
</evidence>
<dbReference type="GO" id="GO:0006325">
    <property type="term" value="P:chromatin organization"/>
    <property type="evidence" value="ECO:0007669"/>
    <property type="project" value="UniProtKB-KW"/>
</dbReference>
<dbReference type="GO" id="GO:0043565">
    <property type="term" value="F:sequence-specific DNA binding"/>
    <property type="evidence" value="ECO:0007669"/>
    <property type="project" value="TreeGrafter"/>
</dbReference>
<dbReference type="InterPro" id="IPR011043">
    <property type="entry name" value="Gal_Oxase/kelch_b-propeller"/>
</dbReference>